<evidence type="ECO:0000313" key="1">
    <source>
        <dbReference type="EMBL" id="KAA5836176.1"/>
    </source>
</evidence>
<reference evidence="1 2" key="1">
    <citation type="submission" date="2019-09" db="EMBL/GenBank/DDBJ databases">
        <title>Draft genome sequence of the thermophilic Saccharopolyspora hirsuta VKM Ac-666T.</title>
        <authorList>
            <person name="Lobastova T.G."/>
            <person name="Fokina V."/>
            <person name="Bragin E.Y."/>
            <person name="Shtratnikova V.Y."/>
            <person name="Starodumova I.P."/>
            <person name="Tarlachkov S.V."/>
            <person name="Donova M.V."/>
        </authorList>
    </citation>
    <scope>NUCLEOTIDE SEQUENCE [LARGE SCALE GENOMIC DNA]</scope>
    <source>
        <strain evidence="1 2">VKM Ac-666</strain>
    </source>
</reference>
<comment type="caution">
    <text evidence="1">The sequence shown here is derived from an EMBL/GenBank/DDBJ whole genome shotgun (WGS) entry which is preliminary data.</text>
</comment>
<evidence type="ECO:0000313" key="2">
    <source>
        <dbReference type="Proteomes" id="UP000323946"/>
    </source>
</evidence>
<dbReference type="AlphaFoldDB" id="A0A5M7C165"/>
<keyword evidence="2" id="KW-1185">Reference proteome</keyword>
<dbReference type="Proteomes" id="UP000323946">
    <property type="component" value="Unassembled WGS sequence"/>
</dbReference>
<proteinExistence type="predicted"/>
<gene>
    <name evidence="1" type="ORF">F1721_07550</name>
</gene>
<accession>A0A5M7C165</accession>
<organism evidence="1 2">
    <name type="scientific">Saccharopolyspora hirsuta</name>
    <dbReference type="NCBI Taxonomy" id="1837"/>
    <lineage>
        <taxon>Bacteria</taxon>
        <taxon>Bacillati</taxon>
        <taxon>Actinomycetota</taxon>
        <taxon>Actinomycetes</taxon>
        <taxon>Pseudonocardiales</taxon>
        <taxon>Pseudonocardiaceae</taxon>
        <taxon>Saccharopolyspora</taxon>
    </lineage>
</organism>
<sequence>MATTRKLIARLEFFIEAWLWDDPASINKILETKISPLVEIDDPCRAPVFEFLADNCTKETDWATVEDDDDWAGDGYVFTRYAVFPVCPGLGVDHLCKAERTE</sequence>
<dbReference type="EMBL" id="VWPH01000003">
    <property type="protein sequence ID" value="KAA5836176.1"/>
    <property type="molecule type" value="Genomic_DNA"/>
</dbReference>
<protein>
    <submittedName>
        <fullName evidence="1">Uncharacterized protein</fullName>
    </submittedName>
</protein>
<dbReference type="RefSeq" id="WP_150065835.1">
    <property type="nucleotide sequence ID" value="NZ_VWPH01000003.1"/>
</dbReference>
<name>A0A5M7C165_SACHI</name>